<dbReference type="Proteomes" id="UP001304769">
    <property type="component" value="Unassembled WGS sequence"/>
</dbReference>
<dbReference type="Pfam" id="PF00582">
    <property type="entry name" value="Usp"/>
    <property type="match status" value="1"/>
</dbReference>
<sequence length="183" mass="18735">MSEVPPAAASSPAEVQPAEEPTGIVVGVDGSPLSIEALRWARRLAPSVGGPITALSAWQYPATWAMGAYPTLDWSPEADAKEALERALQEAFGADRPAGLTAEAVAGSAAHVLVEKSRKATLLIVGSRGLGGFMGLLLGSVSAACAEHAVCPVLVLHGTEHEARPVVSVPGAAGDQREGNDRK</sequence>
<dbReference type="Gene3D" id="3.40.50.620">
    <property type="entry name" value="HUPs"/>
    <property type="match status" value="1"/>
</dbReference>
<dbReference type="EMBL" id="JAYGGQ010000001">
    <property type="protein sequence ID" value="MEA5453228.1"/>
    <property type="molecule type" value="Genomic_DNA"/>
</dbReference>
<feature type="domain" description="UspA" evidence="3">
    <location>
        <begin position="24"/>
        <end position="157"/>
    </location>
</feature>
<dbReference type="PANTHER" id="PTHR46553:SF3">
    <property type="entry name" value="ADENINE NUCLEOTIDE ALPHA HYDROLASES-LIKE SUPERFAMILY PROTEIN"/>
    <property type="match status" value="1"/>
</dbReference>
<comment type="caution">
    <text evidence="4">The sequence shown here is derived from an EMBL/GenBank/DDBJ whole genome shotgun (WGS) entry which is preliminary data.</text>
</comment>
<dbReference type="InterPro" id="IPR006015">
    <property type="entry name" value="Universal_stress_UspA"/>
</dbReference>
<comment type="similarity">
    <text evidence="1">Belongs to the universal stress protein A family.</text>
</comment>
<keyword evidence="5" id="KW-1185">Reference proteome</keyword>
<feature type="compositionally biased region" description="Low complexity" evidence="2">
    <location>
        <begin position="1"/>
        <end position="21"/>
    </location>
</feature>
<dbReference type="RefSeq" id="WP_323276995.1">
    <property type="nucleotide sequence ID" value="NZ_JAYGGQ010000001.1"/>
</dbReference>
<accession>A0ABU5T0P6</accession>
<protein>
    <submittedName>
        <fullName evidence="4">Universal stress protein</fullName>
    </submittedName>
</protein>
<dbReference type="InterPro" id="IPR014729">
    <property type="entry name" value="Rossmann-like_a/b/a_fold"/>
</dbReference>
<evidence type="ECO:0000313" key="4">
    <source>
        <dbReference type="EMBL" id="MEA5453228.1"/>
    </source>
</evidence>
<evidence type="ECO:0000313" key="5">
    <source>
        <dbReference type="Proteomes" id="UP001304769"/>
    </source>
</evidence>
<name>A0ABU5T0P6_9MICC</name>
<proteinExistence type="inferred from homology"/>
<gene>
    <name evidence="4" type="ORF">SPF06_00700</name>
</gene>
<reference evidence="4 5" key="1">
    <citation type="submission" date="2023-12" db="EMBL/GenBank/DDBJ databases">
        <title>Sinomonas terricola sp. nov, isolated from litchi orchard soil in Guangdong, PR China.</title>
        <authorList>
            <person name="Jiaxin W."/>
            <person name="Yang Z."/>
            <person name="Honghui Z."/>
        </authorList>
    </citation>
    <scope>NUCLEOTIDE SEQUENCE [LARGE SCALE GENOMIC DNA]</scope>
    <source>
        <strain evidence="4 5">JGH33</strain>
    </source>
</reference>
<evidence type="ECO:0000256" key="2">
    <source>
        <dbReference type="SAM" id="MobiDB-lite"/>
    </source>
</evidence>
<evidence type="ECO:0000259" key="3">
    <source>
        <dbReference type="Pfam" id="PF00582"/>
    </source>
</evidence>
<dbReference type="PANTHER" id="PTHR46553">
    <property type="entry name" value="ADENINE NUCLEOTIDE ALPHA HYDROLASES-LIKE SUPERFAMILY PROTEIN"/>
    <property type="match status" value="1"/>
</dbReference>
<feature type="region of interest" description="Disordered" evidence="2">
    <location>
        <begin position="1"/>
        <end position="23"/>
    </location>
</feature>
<evidence type="ECO:0000256" key="1">
    <source>
        <dbReference type="ARBA" id="ARBA00008791"/>
    </source>
</evidence>
<organism evidence="4 5">
    <name type="scientific">Sinomonas terricola</name>
    <dbReference type="NCBI Taxonomy" id="3110330"/>
    <lineage>
        <taxon>Bacteria</taxon>
        <taxon>Bacillati</taxon>
        <taxon>Actinomycetota</taxon>
        <taxon>Actinomycetes</taxon>
        <taxon>Micrococcales</taxon>
        <taxon>Micrococcaceae</taxon>
        <taxon>Sinomonas</taxon>
    </lineage>
</organism>
<dbReference type="PRINTS" id="PR01438">
    <property type="entry name" value="UNVRSLSTRESS"/>
</dbReference>
<dbReference type="InterPro" id="IPR006016">
    <property type="entry name" value="UspA"/>
</dbReference>
<dbReference type="SUPFAM" id="SSF52402">
    <property type="entry name" value="Adenine nucleotide alpha hydrolases-like"/>
    <property type="match status" value="1"/>
</dbReference>